<evidence type="ECO:0000256" key="5">
    <source>
        <dbReference type="ARBA" id="ARBA00023002"/>
    </source>
</evidence>
<dbReference type="InterPro" id="IPR036396">
    <property type="entry name" value="Cyt_P450_sf"/>
</dbReference>
<comment type="cofactor">
    <cofactor evidence="1 8">
        <name>heme</name>
        <dbReference type="ChEBI" id="CHEBI:30413"/>
    </cofactor>
</comment>
<evidence type="ECO:0000313" key="9">
    <source>
        <dbReference type="EMBL" id="KAA6407377.1"/>
    </source>
</evidence>
<dbReference type="Proteomes" id="UP000324767">
    <property type="component" value="Unassembled WGS sequence"/>
</dbReference>
<dbReference type="GO" id="GO:0020037">
    <property type="term" value="F:heme binding"/>
    <property type="evidence" value="ECO:0007669"/>
    <property type="project" value="InterPro"/>
</dbReference>
<evidence type="ECO:0000256" key="1">
    <source>
        <dbReference type="ARBA" id="ARBA00001971"/>
    </source>
</evidence>
<dbReference type="Pfam" id="PF00067">
    <property type="entry name" value="p450"/>
    <property type="match status" value="1"/>
</dbReference>
<organism evidence="9 10">
    <name type="scientific">Lasallia pustulata</name>
    <dbReference type="NCBI Taxonomy" id="136370"/>
    <lineage>
        <taxon>Eukaryota</taxon>
        <taxon>Fungi</taxon>
        <taxon>Dikarya</taxon>
        <taxon>Ascomycota</taxon>
        <taxon>Pezizomycotina</taxon>
        <taxon>Lecanoromycetes</taxon>
        <taxon>OSLEUM clade</taxon>
        <taxon>Umbilicariomycetidae</taxon>
        <taxon>Umbilicariales</taxon>
        <taxon>Umbilicariaceae</taxon>
        <taxon>Lasallia</taxon>
    </lineage>
</organism>
<keyword evidence="7" id="KW-0503">Monooxygenase</keyword>
<dbReference type="GO" id="GO:0016705">
    <property type="term" value="F:oxidoreductase activity, acting on paired donors, with incorporation or reduction of molecular oxygen"/>
    <property type="evidence" value="ECO:0007669"/>
    <property type="project" value="InterPro"/>
</dbReference>
<dbReference type="SUPFAM" id="SSF48264">
    <property type="entry name" value="Cytochrome P450"/>
    <property type="match status" value="1"/>
</dbReference>
<dbReference type="PANTHER" id="PTHR24305">
    <property type="entry name" value="CYTOCHROME P450"/>
    <property type="match status" value="1"/>
</dbReference>
<dbReference type="InterPro" id="IPR002401">
    <property type="entry name" value="Cyt_P450_E_grp-I"/>
</dbReference>
<keyword evidence="4 8" id="KW-0479">Metal-binding</keyword>
<sequence>MTSNLPLFSCPDLLTSLFLIISYRPGPRRASADGDSVLGTSIAAKGSLTIRCLPTASLTINAWLLVPYHNSDALSSQYLQSLPGPPHNFFLGHLPAVARVATTLPRDAWDWTIMTYLHQQMKLGDFFYLDTWPFGPPIVFITSPELAAEIDSAAHYTRHPYMTNIVGPIVGSHSIMTASGAPWKSMRSMFNPGFAHKNLTLLIEDIVEETTVFRNKLSRLAEQRELFEMEDIATLLTFDVIGRAVLDEKFCSQTSANELVIAFRKQLSWLADTNPVNVLDKLNFLRPVMNWWYHRKMEIYLRNQLASRKPNPDSKKKYVIDLALDTYRRDKKQDSLESGFMNDSNFTDVAIGNMKAFLGGGHDTTSSTICYIYYLLSKNLAALQRVREEHDTVLGKDLDKIAELLKSQPHLLEQLPYTTAVIKEVLRLYPIGGSGKIGADNIVLTRDGKSYPTTGMLLVTLNPAMSRRPDIYDNPEVFNPERFLAPSSVGKESWRPFGRGAMRCIGQELAMMEMRIVMVMTLRNFDVVDAYEEIDRMKGKTNTIKEAFGDRAYQIGRVVGKANLGMPMRVAKRAISA</sequence>
<comment type="caution">
    <text evidence="9">The sequence shown here is derived from an EMBL/GenBank/DDBJ whole genome shotgun (WGS) entry which is preliminary data.</text>
</comment>
<evidence type="ECO:0000256" key="6">
    <source>
        <dbReference type="ARBA" id="ARBA00023004"/>
    </source>
</evidence>
<evidence type="ECO:0000256" key="4">
    <source>
        <dbReference type="ARBA" id="ARBA00022723"/>
    </source>
</evidence>
<evidence type="ECO:0000256" key="3">
    <source>
        <dbReference type="ARBA" id="ARBA00022617"/>
    </source>
</evidence>
<dbReference type="EMBL" id="VXIT01000018">
    <property type="protein sequence ID" value="KAA6407377.1"/>
    <property type="molecule type" value="Genomic_DNA"/>
</dbReference>
<name>A0A5M8PDG9_9LECA</name>
<feature type="binding site" description="axial binding residue" evidence="8">
    <location>
        <position position="504"/>
    </location>
    <ligand>
        <name>heme</name>
        <dbReference type="ChEBI" id="CHEBI:30413"/>
    </ligand>
    <ligandPart>
        <name>Fe</name>
        <dbReference type="ChEBI" id="CHEBI:18248"/>
    </ligandPart>
</feature>
<dbReference type="PANTHER" id="PTHR24305:SF107">
    <property type="entry name" value="P450, PUTATIVE (EUROFUNG)-RELATED"/>
    <property type="match status" value="1"/>
</dbReference>
<evidence type="ECO:0000256" key="8">
    <source>
        <dbReference type="PIRSR" id="PIRSR602401-1"/>
    </source>
</evidence>
<dbReference type="InterPro" id="IPR001128">
    <property type="entry name" value="Cyt_P450"/>
</dbReference>
<gene>
    <name evidence="9" type="ORF">FRX48_08925</name>
</gene>
<evidence type="ECO:0000256" key="2">
    <source>
        <dbReference type="ARBA" id="ARBA00005179"/>
    </source>
</evidence>
<evidence type="ECO:0008006" key="11">
    <source>
        <dbReference type="Google" id="ProtNLM"/>
    </source>
</evidence>
<dbReference type="PRINTS" id="PR00385">
    <property type="entry name" value="P450"/>
</dbReference>
<protein>
    <recommendedName>
        <fullName evidence="11">Cytochrome P450</fullName>
    </recommendedName>
</protein>
<evidence type="ECO:0000256" key="7">
    <source>
        <dbReference type="ARBA" id="ARBA00023033"/>
    </source>
</evidence>
<dbReference type="AlphaFoldDB" id="A0A5M8PDG9"/>
<accession>A0A5M8PDG9</accession>
<dbReference type="OrthoDB" id="10029320at2759"/>
<comment type="pathway">
    <text evidence="2">Secondary metabolite biosynthesis.</text>
</comment>
<keyword evidence="6 8" id="KW-0408">Iron</keyword>
<reference evidence="9 10" key="1">
    <citation type="submission" date="2019-09" db="EMBL/GenBank/DDBJ databases">
        <title>The hologenome of the rock-dwelling lichen Lasallia pustulata.</title>
        <authorList>
            <person name="Greshake Tzovaras B."/>
            <person name="Segers F."/>
            <person name="Bicker A."/>
            <person name="Dal Grande F."/>
            <person name="Otte J."/>
            <person name="Hankeln T."/>
            <person name="Schmitt I."/>
            <person name="Ebersberger I."/>
        </authorList>
    </citation>
    <scope>NUCLEOTIDE SEQUENCE [LARGE SCALE GENOMIC DNA]</scope>
    <source>
        <strain evidence="9">A1-1</strain>
    </source>
</reference>
<dbReference type="GO" id="GO:0005506">
    <property type="term" value="F:iron ion binding"/>
    <property type="evidence" value="ECO:0007669"/>
    <property type="project" value="InterPro"/>
</dbReference>
<evidence type="ECO:0000313" key="10">
    <source>
        <dbReference type="Proteomes" id="UP000324767"/>
    </source>
</evidence>
<dbReference type="PRINTS" id="PR00463">
    <property type="entry name" value="EP450I"/>
</dbReference>
<dbReference type="CDD" id="cd11051">
    <property type="entry name" value="CYP59-like"/>
    <property type="match status" value="1"/>
</dbReference>
<keyword evidence="5" id="KW-0560">Oxidoreductase</keyword>
<dbReference type="InterPro" id="IPR050121">
    <property type="entry name" value="Cytochrome_P450_monoxygenase"/>
</dbReference>
<proteinExistence type="predicted"/>
<dbReference type="Gene3D" id="1.10.630.10">
    <property type="entry name" value="Cytochrome P450"/>
    <property type="match status" value="1"/>
</dbReference>
<keyword evidence="3 8" id="KW-0349">Heme</keyword>
<dbReference type="GO" id="GO:0004497">
    <property type="term" value="F:monooxygenase activity"/>
    <property type="evidence" value="ECO:0007669"/>
    <property type="project" value="UniProtKB-KW"/>
</dbReference>